<protein>
    <submittedName>
        <fullName evidence="2">Uncharacterized protein</fullName>
    </submittedName>
</protein>
<dbReference type="OrthoDB" id="128536at2759"/>
<dbReference type="STRING" id="2018661.A0A2A2L7G9"/>
<organism evidence="2 3">
    <name type="scientific">Diploscapter pachys</name>
    <dbReference type="NCBI Taxonomy" id="2018661"/>
    <lineage>
        <taxon>Eukaryota</taxon>
        <taxon>Metazoa</taxon>
        <taxon>Ecdysozoa</taxon>
        <taxon>Nematoda</taxon>
        <taxon>Chromadorea</taxon>
        <taxon>Rhabditida</taxon>
        <taxon>Rhabditina</taxon>
        <taxon>Rhabditomorpha</taxon>
        <taxon>Rhabditoidea</taxon>
        <taxon>Rhabditidae</taxon>
        <taxon>Diploscapter</taxon>
    </lineage>
</organism>
<feature type="region of interest" description="Disordered" evidence="1">
    <location>
        <begin position="25"/>
        <end position="60"/>
    </location>
</feature>
<evidence type="ECO:0000313" key="2">
    <source>
        <dbReference type="EMBL" id="PAV82119.1"/>
    </source>
</evidence>
<accession>A0A2A2L7G9</accession>
<name>A0A2A2L7G9_9BILA</name>
<evidence type="ECO:0000313" key="3">
    <source>
        <dbReference type="Proteomes" id="UP000218231"/>
    </source>
</evidence>
<keyword evidence="3" id="KW-1185">Reference proteome</keyword>
<reference evidence="2 3" key="1">
    <citation type="journal article" date="2017" name="Curr. Biol.">
        <title>Genome architecture and evolution of a unichromosomal asexual nematode.</title>
        <authorList>
            <person name="Fradin H."/>
            <person name="Zegar C."/>
            <person name="Gutwein M."/>
            <person name="Lucas J."/>
            <person name="Kovtun M."/>
            <person name="Corcoran D."/>
            <person name="Baugh L.R."/>
            <person name="Kiontke K."/>
            <person name="Gunsalus K."/>
            <person name="Fitch D.H."/>
            <person name="Piano F."/>
        </authorList>
    </citation>
    <scope>NUCLEOTIDE SEQUENCE [LARGE SCALE GENOMIC DNA]</scope>
    <source>
        <strain evidence="2">PF1309</strain>
    </source>
</reference>
<proteinExistence type="predicted"/>
<dbReference type="Proteomes" id="UP000218231">
    <property type="component" value="Unassembled WGS sequence"/>
</dbReference>
<dbReference type="AlphaFoldDB" id="A0A2A2L7G9"/>
<gene>
    <name evidence="2" type="ORF">WR25_12575</name>
</gene>
<dbReference type="EMBL" id="LIAE01007078">
    <property type="protein sequence ID" value="PAV82119.1"/>
    <property type="molecule type" value="Genomic_DNA"/>
</dbReference>
<comment type="caution">
    <text evidence="2">The sequence shown here is derived from an EMBL/GenBank/DDBJ whole genome shotgun (WGS) entry which is preliminary data.</text>
</comment>
<evidence type="ECO:0000256" key="1">
    <source>
        <dbReference type="SAM" id="MobiDB-lite"/>
    </source>
</evidence>
<sequence>MFRRLGQRSYRSESPTYINSNISSTLQSMQSSPRDNSSVSFRSEAPTTPSTRSSVSNQSQMLIDHEKQIDRDGANSMLYFICNKLSVIVVLVDELCTDALGLRVSAYELIDELRTKVRPYLVNLDLDMKRFEDILRYNIDRSNIADEKIKWLIDANTYQKEMRRVLTELADSVYNDLEESLDLRQKGVIARRPSPATVENLSEMKKGMERAIKMVRNSSRG</sequence>